<feature type="compositionally biased region" description="Acidic residues" evidence="2">
    <location>
        <begin position="538"/>
        <end position="555"/>
    </location>
</feature>
<feature type="region of interest" description="Disordered" evidence="2">
    <location>
        <begin position="1"/>
        <end position="25"/>
    </location>
</feature>
<organism evidence="4 5">
    <name type="scientific">Natrinema salifodinae</name>
    <dbReference type="NCBI Taxonomy" id="1202768"/>
    <lineage>
        <taxon>Archaea</taxon>
        <taxon>Methanobacteriati</taxon>
        <taxon>Methanobacteriota</taxon>
        <taxon>Stenosarchaea group</taxon>
        <taxon>Halobacteria</taxon>
        <taxon>Halobacteriales</taxon>
        <taxon>Natrialbaceae</taxon>
        <taxon>Natrinema</taxon>
    </lineage>
</organism>
<keyword evidence="1" id="KW-1188">Viral release from host cell</keyword>
<proteinExistence type="predicted"/>
<reference evidence="5" key="1">
    <citation type="submission" date="2016-10" db="EMBL/GenBank/DDBJ databases">
        <authorList>
            <person name="Varghese N."/>
        </authorList>
    </citation>
    <scope>NUCLEOTIDE SEQUENCE [LARGE SCALE GENOMIC DNA]</scope>
    <source>
        <strain evidence="5">CGMCC 1.12284</strain>
    </source>
</reference>
<dbReference type="EMBL" id="FOIS01000003">
    <property type="protein sequence ID" value="SEW10432.1"/>
    <property type="molecule type" value="Genomic_DNA"/>
</dbReference>
<evidence type="ECO:0000313" key="5">
    <source>
        <dbReference type="Proteomes" id="UP000183275"/>
    </source>
</evidence>
<dbReference type="Proteomes" id="UP000183275">
    <property type="component" value="Unassembled WGS sequence"/>
</dbReference>
<protein>
    <submittedName>
        <fullName evidence="4">Terminase-like family protein</fullName>
    </submittedName>
</protein>
<sequence>MSSAQEPAIEDQEFVPPDDLDGTAGLDDQAEWLVDVTSDLERKREILNPFETGDWLAFANELTMNYMAEEMEDDPYHLLGDHHELWLKEFDGGDRILLCHRDGLKTTITLTYLIACLEYKDGYRGIWAMNNQDSVQKKADTEFWKMVERNSWLVNLNAPPQKETIQSKIFANGSILNAGWLGGGIEGDRAHLLILDDIIKEKGDGDTEDVLDWIEAVCVPMVKDHGRTVVIGTRKRSDDIYNHFRTLEGYEFNEYPAVLDYWDQQFREDDDWDDRRPDEDLYTKVEDPWNEGETLRVLWPEARGPGWLQKKRSKMADHRFWREYCLVIMGASGNLIDAKDVRKPAGEGGCSISDRDPPPKYRAGPGEAIILGHDPANSPTGDDAAFSVWLLQRDGRRRLLDAYSEQGMKPSEVKHQLLEYDRRYDPALIVIEDNGMQSYVAEDAIEFDAQLAAKVTGLATTGKKHSWENGIPRIRTLVDNGYILFHRGHRPTEDFITAMQSLERRDGKLHGHTPDLIASWYMAEKGFRRLEEIGALDDVDDRNVGDEEGSEDDESGSSGVSYL</sequence>
<dbReference type="Gene3D" id="3.40.50.300">
    <property type="entry name" value="P-loop containing nucleotide triphosphate hydrolases"/>
    <property type="match status" value="1"/>
</dbReference>
<dbReference type="InterPro" id="IPR035421">
    <property type="entry name" value="Terminase_6C"/>
</dbReference>
<feature type="domain" description="Terminase large subunit gp17-like C-terminal" evidence="3">
    <location>
        <begin position="372"/>
        <end position="512"/>
    </location>
</feature>
<keyword evidence="5" id="KW-1185">Reference proteome</keyword>
<dbReference type="Gene3D" id="3.30.420.240">
    <property type="match status" value="1"/>
</dbReference>
<dbReference type="InterPro" id="IPR027417">
    <property type="entry name" value="P-loop_NTPase"/>
</dbReference>
<name>A0A1I0P8A3_9EURY</name>
<dbReference type="AlphaFoldDB" id="A0A1I0P8A3"/>
<dbReference type="RefSeq" id="WP_049991301.1">
    <property type="nucleotide sequence ID" value="NZ_FOIS01000003.1"/>
</dbReference>
<evidence type="ECO:0000259" key="3">
    <source>
        <dbReference type="Pfam" id="PF17289"/>
    </source>
</evidence>
<dbReference type="Pfam" id="PF17289">
    <property type="entry name" value="Terminase_6C"/>
    <property type="match status" value="1"/>
</dbReference>
<evidence type="ECO:0000256" key="2">
    <source>
        <dbReference type="SAM" id="MobiDB-lite"/>
    </source>
</evidence>
<dbReference type="STRING" id="1202768.SAMN05216285_2257"/>
<feature type="compositionally biased region" description="Acidic residues" evidence="2">
    <location>
        <begin position="8"/>
        <end position="21"/>
    </location>
</feature>
<dbReference type="eggNOG" id="arCOG09550">
    <property type="taxonomic scope" value="Archaea"/>
</dbReference>
<evidence type="ECO:0000256" key="1">
    <source>
        <dbReference type="ARBA" id="ARBA00022612"/>
    </source>
</evidence>
<gene>
    <name evidence="4" type="ORF">SAMN05216285_2257</name>
</gene>
<evidence type="ECO:0000313" key="4">
    <source>
        <dbReference type="EMBL" id="SEW10432.1"/>
    </source>
</evidence>
<accession>A0A1I0P8A3</accession>
<feature type="region of interest" description="Disordered" evidence="2">
    <location>
        <begin position="538"/>
        <end position="563"/>
    </location>
</feature>